<organism evidence="4 5">
    <name type="scientific">Tropilaelaps mercedesae</name>
    <dbReference type="NCBI Taxonomy" id="418985"/>
    <lineage>
        <taxon>Eukaryota</taxon>
        <taxon>Metazoa</taxon>
        <taxon>Ecdysozoa</taxon>
        <taxon>Arthropoda</taxon>
        <taxon>Chelicerata</taxon>
        <taxon>Arachnida</taxon>
        <taxon>Acari</taxon>
        <taxon>Parasitiformes</taxon>
        <taxon>Mesostigmata</taxon>
        <taxon>Gamasina</taxon>
        <taxon>Dermanyssoidea</taxon>
        <taxon>Laelapidae</taxon>
        <taxon>Tropilaelaps</taxon>
    </lineage>
</organism>
<dbReference type="Proteomes" id="UP000192247">
    <property type="component" value="Unassembled WGS sequence"/>
</dbReference>
<dbReference type="SUPFAM" id="SSF48371">
    <property type="entry name" value="ARM repeat"/>
    <property type="match status" value="1"/>
</dbReference>
<feature type="region of interest" description="Disordered" evidence="2">
    <location>
        <begin position="762"/>
        <end position="788"/>
    </location>
</feature>
<dbReference type="PANTHER" id="PTHR12984">
    <property type="entry name" value="SCY1-RELATED S/T PROTEIN KINASE-LIKE"/>
    <property type="match status" value="1"/>
</dbReference>
<feature type="domain" description="Protein kinase" evidence="3">
    <location>
        <begin position="34"/>
        <end position="319"/>
    </location>
</feature>
<evidence type="ECO:0000256" key="2">
    <source>
        <dbReference type="SAM" id="MobiDB-lite"/>
    </source>
</evidence>
<dbReference type="InterPro" id="IPR016024">
    <property type="entry name" value="ARM-type_fold"/>
</dbReference>
<dbReference type="CDD" id="cd14011">
    <property type="entry name" value="PK_SCY1_like"/>
    <property type="match status" value="1"/>
</dbReference>
<dbReference type="InterPro" id="IPR000719">
    <property type="entry name" value="Prot_kinase_dom"/>
</dbReference>
<evidence type="ECO:0000313" key="5">
    <source>
        <dbReference type="Proteomes" id="UP000192247"/>
    </source>
</evidence>
<dbReference type="InterPro" id="IPR011009">
    <property type="entry name" value="Kinase-like_dom_sf"/>
</dbReference>
<dbReference type="GO" id="GO:0004672">
    <property type="term" value="F:protein kinase activity"/>
    <property type="evidence" value="ECO:0007669"/>
    <property type="project" value="InterPro"/>
</dbReference>
<dbReference type="Gene3D" id="1.10.510.10">
    <property type="entry name" value="Transferase(Phosphotransferase) domain 1"/>
    <property type="match status" value="1"/>
</dbReference>
<dbReference type="GO" id="GO:0005524">
    <property type="term" value="F:ATP binding"/>
    <property type="evidence" value="ECO:0007669"/>
    <property type="project" value="InterPro"/>
</dbReference>
<dbReference type="InParanoid" id="A0A1V9XK44"/>
<name>A0A1V9XK44_9ACAR</name>
<comment type="similarity">
    <text evidence="1">Belongs to the protein kinase superfamily.</text>
</comment>
<dbReference type="FunCoup" id="A0A1V9XK44">
    <property type="interactions" value="426"/>
</dbReference>
<dbReference type="PANTHER" id="PTHR12984:SF6">
    <property type="entry name" value="SCY1-LIKE PROTEIN 2"/>
    <property type="match status" value="1"/>
</dbReference>
<sequence>MDYLSRIKSTVVDTVSNLSSVLTGNPLSGQYEMGVYLGCYGPGLHWKMFQATKRSTREEACVFLLEKKLLDKYPKADREYMMNMLKQGVGQLTRLRHPAILTVSHPLEESRESLAFATEACFCSLANIVAVERPDSPTVQIPEAVRGYKLHEVEIKYGLSQVSEALAFLHQAKRVHGNVCPESIVINKKGAWKLAGFDLCVTLTGESARYGFDTTLPISCQPNYEFVAPECALEQECFPASDMYSLGILIYVVHMNGTTPYSTRGSFQTLKTVLEQMKNFPKGKLQTVPQGARDYVKLLLSFNPQLRPDAHQFGKLPYLEDVGVKTLRDLDSLYQLDKVAKSHIYKGLPPIAEKLPKRINLYRVLPCIAAEYVNPEMVPFILPTVLTIVEMTTQEEFNSSVLPELQKVFVYTQPVHIMYLLLQKMDLLISKCPPEAVRDHLLPMVYRALECNAQQIQELCLNTIPNFAKLVEYGSMKNHLLPRIKKLCIATSLTSTRVGCLVCIGKILEHLDKWVVLDDIIAWLPEVKSRDSAVLMAIFGIYKVSLTHQKLGITKEILACKVIPFLVPLSIEGSLNLTQFHQVILLVKEMISQVESEHRIKLEQTDTSVTEDSHAKPIKSPSADELISELALGTGTPKLPENGLKNLSLEDKQRFACQEESMKLFEGQIPLTPKADGRPVRLSAQTANTTPKDLTSSLINSNLMSLQHKTSSLRQNQVGQEQQFQPNYNIDTTTLMNSASKSNNSWSLQNSTCNLNQNFAPNWPPSQGTTEDSTPGNGGWEEPWGDWSTSTTTLAMAKGSNNANLDLSEFDTLMSPDNRVKKDILRRNKN</sequence>
<reference evidence="4 5" key="1">
    <citation type="journal article" date="2017" name="Gigascience">
        <title>Draft genome of the honey bee ectoparasitic mite, Tropilaelaps mercedesae, is shaped by the parasitic life history.</title>
        <authorList>
            <person name="Dong X."/>
            <person name="Armstrong S.D."/>
            <person name="Xia D."/>
            <person name="Makepeace B.L."/>
            <person name="Darby A.C."/>
            <person name="Kadowaki T."/>
        </authorList>
    </citation>
    <scope>NUCLEOTIDE SEQUENCE [LARGE SCALE GENOMIC DNA]</scope>
    <source>
        <strain evidence="4">Wuxi-XJTLU</strain>
    </source>
</reference>
<dbReference type="SUPFAM" id="SSF56112">
    <property type="entry name" value="Protein kinase-like (PK-like)"/>
    <property type="match status" value="1"/>
</dbReference>
<comment type="caution">
    <text evidence="4">The sequence shown here is derived from an EMBL/GenBank/DDBJ whole genome shotgun (WGS) entry which is preliminary data.</text>
</comment>
<dbReference type="Pfam" id="PF00069">
    <property type="entry name" value="Pkinase"/>
    <property type="match status" value="1"/>
</dbReference>
<evidence type="ECO:0000259" key="3">
    <source>
        <dbReference type="PROSITE" id="PS50011"/>
    </source>
</evidence>
<dbReference type="InterPro" id="IPR051177">
    <property type="entry name" value="CIK-Related_Protein"/>
</dbReference>
<keyword evidence="5" id="KW-1185">Reference proteome</keyword>
<dbReference type="EMBL" id="MNPL01009395">
    <property type="protein sequence ID" value="OQR73742.1"/>
    <property type="molecule type" value="Genomic_DNA"/>
</dbReference>
<feature type="compositionally biased region" description="Polar residues" evidence="2">
    <location>
        <begin position="762"/>
        <end position="775"/>
    </location>
</feature>
<dbReference type="OrthoDB" id="79687at2759"/>
<evidence type="ECO:0000313" key="4">
    <source>
        <dbReference type="EMBL" id="OQR73742.1"/>
    </source>
</evidence>
<gene>
    <name evidence="4" type="ORF">BIW11_09551</name>
</gene>
<dbReference type="Gene3D" id="1.25.10.10">
    <property type="entry name" value="Leucine-rich Repeat Variant"/>
    <property type="match status" value="1"/>
</dbReference>
<dbReference type="InterPro" id="IPR011989">
    <property type="entry name" value="ARM-like"/>
</dbReference>
<dbReference type="PROSITE" id="PS50011">
    <property type="entry name" value="PROTEIN_KINASE_DOM"/>
    <property type="match status" value="1"/>
</dbReference>
<proteinExistence type="inferred from homology"/>
<protein>
    <submittedName>
        <fullName evidence="4">SCY1 protein 2</fullName>
    </submittedName>
</protein>
<dbReference type="AlphaFoldDB" id="A0A1V9XK44"/>
<dbReference type="Gene3D" id="3.30.200.20">
    <property type="entry name" value="Phosphorylase Kinase, domain 1"/>
    <property type="match status" value="1"/>
</dbReference>
<accession>A0A1V9XK44</accession>
<evidence type="ECO:0000256" key="1">
    <source>
        <dbReference type="ARBA" id="ARBA00038349"/>
    </source>
</evidence>